<dbReference type="SMART" id="SM00028">
    <property type="entry name" value="TPR"/>
    <property type="match status" value="4"/>
</dbReference>
<evidence type="ECO:0000313" key="4">
    <source>
        <dbReference type="Proteomes" id="UP000547510"/>
    </source>
</evidence>
<gene>
    <name evidence="3" type="ORF">FHS29_005869</name>
</gene>
<protein>
    <submittedName>
        <fullName evidence="3">Tetratricopeptide (TPR) repeat protein</fullName>
    </submittedName>
</protein>
<dbReference type="Gene3D" id="1.25.40.10">
    <property type="entry name" value="Tetratricopeptide repeat domain"/>
    <property type="match status" value="3"/>
</dbReference>
<dbReference type="SUPFAM" id="SSF48452">
    <property type="entry name" value="TPR-like"/>
    <property type="match status" value="1"/>
</dbReference>
<dbReference type="SMART" id="SM00671">
    <property type="entry name" value="SEL1"/>
    <property type="match status" value="5"/>
</dbReference>
<keyword evidence="4" id="KW-1185">Reference proteome</keyword>
<reference evidence="3 4" key="1">
    <citation type="submission" date="2020-08" db="EMBL/GenBank/DDBJ databases">
        <title>Genomic Encyclopedia of Type Strains, Phase III (KMG-III): the genomes of soil and plant-associated and newly described type strains.</title>
        <authorList>
            <person name="Whitman W."/>
        </authorList>
    </citation>
    <scope>NUCLEOTIDE SEQUENCE [LARGE SCALE GENOMIC DNA]</scope>
    <source>
        <strain evidence="3 4">CECT 8640</strain>
    </source>
</reference>
<dbReference type="InterPro" id="IPR027417">
    <property type="entry name" value="P-loop_NTPase"/>
</dbReference>
<keyword evidence="1" id="KW-0802">TPR repeat</keyword>
<sequence>MGEVPDGPVVNHVQDVHGNVVQARDIYGDVHFGPPPPFRIEPWSAVPTPLPAVPHRQPSLLLNAAGRVVPFGGRAGELRELASWRDANPRLSVLLLHGPGGQGKTRLAARFAELSGDAGWAVFAARDSPGSAAKPAGDVLVLVDYADRWPYRHLAALLEGLADRDGRARVLLIARTAGWWQAVAGKAENLGWQVDALPLDALAEHDRAPAFTTARDRFGEVLGAPTSDGPPTSLSGRAFGSVLTLHMAALVTVMEARERTTGVPTDPEGMAAYLLRREHRGWRELAERDGFRTDPADLQRVVAAAVLAGPVPGHRGEALLDGLRLPSSASTLRDHRSCYPPHNPTEVLEPLYPDRLAEDFLALLLPGHRARGFDAEPWTPTLLTALAALELDGTPANRRTLTVLTAAAERWPHVVPRIADLLHAHPEVAVREGGAALEALAATPVDDAALRAVESTFPPGSDVDLDVGMAAVTERVTTDDPLRLQVLGRRLANAGRLEDAVRAAWRALPDLGDPTEALADLGRWLTALGHREQGLACTRRAEATAGPGRAPTTPTVHPTGAGPQQALAAAREAVAVNQDLVRRNSRAHRPALARSLVTFSALAHDRAAAEEAVVRYRELVSEHPKAHRPALADALANLGHLTGDAQPLEEAVAIYRRLAAVDPLTHERELASAVARLEALKPGSQRWYRRTGRSVDTDALFRRGVRYAEEGKHRKARRHYRKAARSGHAYAMVDLGRLVVGSRPAEAERRWREAVDHGVTAALFDLGALCERQGRLAEAKDWYHRGALAGAPNAMIRLAGLLVRQGDEHAAEEWYREVAGLGDVEGDYGLGALLDDQGTPDKAEPSLTRAAESGHLDAMVRLGDLKARGGDHRTARDWYRRAAVVGHAEAGERLAGGPPSGPPDQHPLTREARRLDIPTFDFSADGAFDLAAALLDQRTGELVEAGDLAGAIEVYREEANGYLRLLGGDVVPPSPRVAGTITFHLAGAFTRMGSLHGRLRQSEPALAHTAAAVALLRRFGRAELRVRSSLAQALRIYAAVRLAAGTELDEAGAAADEAVGLFTELEDEAPDVFTGEALLARQTLDLCRRPHR</sequence>
<dbReference type="RefSeq" id="WP_184695929.1">
    <property type="nucleotide sequence ID" value="NZ_JACHJN010000010.1"/>
</dbReference>
<organism evidence="3 4">
    <name type="scientific">Saccharothrix tamanrassetensis</name>
    <dbReference type="NCBI Taxonomy" id="1051531"/>
    <lineage>
        <taxon>Bacteria</taxon>
        <taxon>Bacillati</taxon>
        <taxon>Actinomycetota</taxon>
        <taxon>Actinomycetes</taxon>
        <taxon>Pseudonocardiales</taxon>
        <taxon>Pseudonocardiaceae</taxon>
        <taxon>Saccharothrix</taxon>
    </lineage>
</organism>
<evidence type="ECO:0000313" key="3">
    <source>
        <dbReference type="EMBL" id="MBB5959249.1"/>
    </source>
</evidence>
<dbReference type="InterPro" id="IPR006597">
    <property type="entry name" value="Sel1-like"/>
</dbReference>
<dbReference type="SUPFAM" id="SSF81901">
    <property type="entry name" value="HCP-like"/>
    <property type="match status" value="1"/>
</dbReference>
<feature type="repeat" description="TPR" evidence="1">
    <location>
        <begin position="632"/>
        <end position="665"/>
    </location>
</feature>
<accession>A0A841CPM5</accession>
<dbReference type="SUPFAM" id="SSF52540">
    <property type="entry name" value="P-loop containing nucleoside triphosphate hydrolases"/>
    <property type="match status" value="1"/>
</dbReference>
<feature type="region of interest" description="Disordered" evidence="2">
    <location>
        <begin position="543"/>
        <end position="562"/>
    </location>
</feature>
<dbReference type="PANTHER" id="PTHR11102">
    <property type="entry name" value="SEL-1-LIKE PROTEIN"/>
    <property type="match status" value="1"/>
</dbReference>
<evidence type="ECO:0000256" key="2">
    <source>
        <dbReference type="SAM" id="MobiDB-lite"/>
    </source>
</evidence>
<dbReference type="Proteomes" id="UP000547510">
    <property type="component" value="Unassembled WGS sequence"/>
</dbReference>
<dbReference type="EMBL" id="JACHJN010000010">
    <property type="protein sequence ID" value="MBB5959249.1"/>
    <property type="molecule type" value="Genomic_DNA"/>
</dbReference>
<dbReference type="PANTHER" id="PTHR11102:SF160">
    <property type="entry name" value="ERAD-ASSOCIATED E3 UBIQUITIN-PROTEIN LIGASE COMPONENT HRD3"/>
    <property type="match status" value="1"/>
</dbReference>
<dbReference type="PROSITE" id="PS50005">
    <property type="entry name" value="TPR"/>
    <property type="match status" value="1"/>
</dbReference>
<dbReference type="InterPro" id="IPR011990">
    <property type="entry name" value="TPR-like_helical_dom_sf"/>
</dbReference>
<name>A0A841CPM5_9PSEU</name>
<dbReference type="AlphaFoldDB" id="A0A841CPM5"/>
<proteinExistence type="predicted"/>
<evidence type="ECO:0000256" key="1">
    <source>
        <dbReference type="PROSITE-ProRule" id="PRU00339"/>
    </source>
</evidence>
<dbReference type="InterPro" id="IPR050767">
    <property type="entry name" value="Sel1_AlgK"/>
</dbReference>
<dbReference type="InterPro" id="IPR019734">
    <property type="entry name" value="TPR_rpt"/>
</dbReference>
<comment type="caution">
    <text evidence="3">The sequence shown here is derived from an EMBL/GenBank/DDBJ whole genome shotgun (WGS) entry which is preliminary data.</text>
</comment>